<reference evidence="4" key="1">
    <citation type="journal article" date="2015" name="Nat. Genet.">
        <title>The genome and transcriptome of the zoonotic hookworm Ancylostoma ceylanicum identify infection-specific gene families.</title>
        <authorList>
            <person name="Schwarz E.M."/>
            <person name="Hu Y."/>
            <person name="Antoshechkin I."/>
            <person name="Miller M.M."/>
            <person name="Sternberg P.W."/>
            <person name="Aroian R.V."/>
        </authorList>
    </citation>
    <scope>NUCLEOTIDE SEQUENCE</scope>
    <source>
        <strain evidence="4">HY135</strain>
    </source>
</reference>
<sequence>MPTPLLPVPIPCSLPDYSSRLHLIINVPILRNDRYQKNTVRPTLERKMWRICVAFAAFVTCGNARLGCKNMEGEDVDWFAAIKLPPGVDVRKGKSFVYFDSTQDGWKMSSQPVDSKKSAIGATINQIYKVDKKKTFTIAYNDDSPVKAVESGRGHSKGVAAFNSDVGFWMVHSVPNFPPIKKYDYPKSGTRFAQSFLCLSLSTNALEDVGQYMRFAQVTPFLSNLPASFKVLAPSLVDVVNKKSPSKSASDFTTIRTIVTLNGKKAKGFAKGKKFGADLWYKFIAPNLKTSMAVETWRGGNAEDVGTTCGNKQNVYDVSSVTVLNTTFANSMDHSKWGVSMEQKIPAVCIGDVNRQVSQYKRGGGAVCIEDLKLWRTFYKSVGEYENCPI</sequence>
<dbReference type="Pfam" id="PF03265">
    <property type="entry name" value="DNase_II"/>
    <property type="match status" value="1"/>
</dbReference>
<protein>
    <submittedName>
        <fullName evidence="3">Uncharacterized protein</fullName>
    </submittedName>
</protein>
<dbReference type="GO" id="GO:0006309">
    <property type="term" value="P:apoptotic DNA fragmentation"/>
    <property type="evidence" value="ECO:0007669"/>
    <property type="project" value="TreeGrafter"/>
</dbReference>
<dbReference type="GO" id="GO:0004531">
    <property type="term" value="F:deoxyribonuclease II activity"/>
    <property type="evidence" value="ECO:0007669"/>
    <property type="project" value="InterPro"/>
</dbReference>
<dbReference type="CDD" id="cd09120">
    <property type="entry name" value="PLDc_DNaseII_1"/>
    <property type="match status" value="1"/>
</dbReference>
<accession>A0A016WTQ5</accession>
<organism evidence="3 4">
    <name type="scientific">Ancylostoma ceylanicum</name>
    <dbReference type="NCBI Taxonomy" id="53326"/>
    <lineage>
        <taxon>Eukaryota</taxon>
        <taxon>Metazoa</taxon>
        <taxon>Ecdysozoa</taxon>
        <taxon>Nematoda</taxon>
        <taxon>Chromadorea</taxon>
        <taxon>Rhabditida</taxon>
        <taxon>Rhabditina</taxon>
        <taxon>Rhabditomorpha</taxon>
        <taxon>Strongyloidea</taxon>
        <taxon>Ancylostomatidae</taxon>
        <taxon>Ancylostomatinae</taxon>
        <taxon>Ancylostoma</taxon>
    </lineage>
</organism>
<dbReference type="InterPro" id="IPR004947">
    <property type="entry name" value="DNase_II"/>
</dbReference>
<gene>
    <name evidence="3" type="primary">Acey_s0523.g2910</name>
    <name evidence="3" type="ORF">Y032_0523g2910</name>
</gene>
<dbReference type="STRING" id="53326.A0A016WTQ5"/>
<dbReference type="PANTHER" id="PTHR10858:SF30">
    <property type="entry name" value="CELL-DEATH-RELATED NUCLEASE 7"/>
    <property type="match status" value="1"/>
</dbReference>
<name>A0A016WTQ5_9BILA</name>
<evidence type="ECO:0000256" key="2">
    <source>
        <dbReference type="ARBA" id="ARBA00022801"/>
    </source>
</evidence>
<dbReference type="Proteomes" id="UP000024635">
    <property type="component" value="Unassembled WGS sequence"/>
</dbReference>
<evidence type="ECO:0000256" key="1">
    <source>
        <dbReference type="ARBA" id="ARBA00007527"/>
    </source>
</evidence>
<evidence type="ECO:0000313" key="4">
    <source>
        <dbReference type="Proteomes" id="UP000024635"/>
    </source>
</evidence>
<keyword evidence="4" id="KW-1185">Reference proteome</keyword>
<comment type="caution">
    <text evidence="3">The sequence shown here is derived from an EMBL/GenBank/DDBJ whole genome shotgun (WGS) entry which is preliminary data.</text>
</comment>
<proteinExistence type="inferred from homology"/>
<dbReference type="AlphaFoldDB" id="A0A016WTQ5"/>
<dbReference type="PANTHER" id="PTHR10858">
    <property type="entry name" value="DEOXYRIBONUCLEASE II"/>
    <property type="match status" value="1"/>
</dbReference>
<keyword evidence="2" id="KW-0378">Hydrolase</keyword>
<evidence type="ECO:0000313" key="3">
    <source>
        <dbReference type="EMBL" id="EYC42622.1"/>
    </source>
</evidence>
<dbReference type="OrthoDB" id="10261598at2759"/>
<comment type="similarity">
    <text evidence="1">Belongs to the DNase II family.</text>
</comment>
<dbReference type="EMBL" id="JARK01000123">
    <property type="protein sequence ID" value="EYC42622.1"/>
    <property type="molecule type" value="Genomic_DNA"/>
</dbReference>